<dbReference type="EMBL" id="FTNK01000049">
    <property type="protein sequence ID" value="SIR72924.1"/>
    <property type="molecule type" value="Genomic_DNA"/>
</dbReference>
<dbReference type="Proteomes" id="UP000186666">
    <property type="component" value="Unassembled WGS sequence"/>
</dbReference>
<dbReference type="PROSITE" id="PS51272">
    <property type="entry name" value="SLH"/>
    <property type="match status" value="1"/>
</dbReference>
<keyword evidence="4" id="KW-1185">Reference proteome</keyword>
<evidence type="ECO:0000256" key="1">
    <source>
        <dbReference type="SAM" id="SignalP"/>
    </source>
</evidence>
<feature type="domain" description="SLH" evidence="2">
    <location>
        <begin position="45"/>
        <end position="110"/>
    </location>
</feature>
<accession>A0ABY1KHJ0</accession>
<dbReference type="RefSeq" id="WP_068579817.1">
    <property type="nucleotide sequence ID" value="NZ_FTNK01000049.1"/>
</dbReference>
<dbReference type="InterPro" id="IPR001119">
    <property type="entry name" value="SLH_dom"/>
</dbReference>
<evidence type="ECO:0000313" key="4">
    <source>
        <dbReference type="Proteomes" id="UP000186666"/>
    </source>
</evidence>
<proteinExistence type="predicted"/>
<evidence type="ECO:0000259" key="2">
    <source>
        <dbReference type="PROSITE" id="PS51272"/>
    </source>
</evidence>
<organism evidence="3 4">
    <name type="scientific">Paenibacillus macquariensis</name>
    <dbReference type="NCBI Taxonomy" id="948756"/>
    <lineage>
        <taxon>Bacteria</taxon>
        <taxon>Bacillati</taxon>
        <taxon>Bacillota</taxon>
        <taxon>Bacilli</taxon>
        <taxon>Bacillales</taxon>
        <taxon>Paenibacillaceae</taxon>
        <taxon>Paenibacillus</taxon>
    </lineage>
</organism>
<reference evidence="3 4" key="1">
    <citation type="submission" date="2017-01" db="EMBL/GenBank/DDBJ databases">
        <authorList>
            <person name="Varghese N."/>
            <person name="Submissions S."/>
        </authorList>
    </citation>
    <scope>NUCLEOTIDE SEQUENCE [LARGE SCALE GENOMIC DNA]</scope>
    <source>
        <strain evidence="3 4">ATCC 23464</strain>
    </source>
</reference>
<feature type="signal peptide" evidence="1">
    <location>
        <begin position="1"/>
        <end position="25"/>
    </location>
</feature>
<gene>
    <name evidence="3" type="ORF">SAMN05421578_1498</name>
</gene>
<protein>
    <recommendedName>
        <fullName evidence="2">SLH domain-containing protein</fullName>
    </recommendedName>
</protein>
<feature type="chain" id="PRO_5046524470" description="SLH domain-containing protein" evidence="1">
    <location>
        <begin position="26"/>
        <end position="409"/>
    </location>
</feature>
<keyword evidence="1" id="KW-0732">Signal</keyword>
<name>A0ABY1KHJ0_9BACL</name>
<comment type="caution">
    <text evidence="3">The sequence shown here is derived from an EMBL/GenBank/DDBJ whole genome shotgun (WGS) entry which is preliminary data.</text>
</comment>
<sequence>MASFKRTTIYLLLAVLLMGTTTAAASTESQSQEQDNTEIVSIREWQGIPAEGMNEHWAKRLFQWGIAQNVIHGYGYPNQSLKPDQVVTEAEFLKMLYRAMGIALPNASNAYVSSISWTDDLYHMAGYFNHPTVGDNNFSMRLQPITKLSAAEIISASQGVHYTGSDAITYLIGHGIANSEASSSEQFDGDSTFSRAEALQWIRQLALRDKLVMHERPVAPTDRSLLPALPNTPFAVITDFSTEPVTQEDFNLFGSGDLPIVRFGDMKRTVDEQLGDSEGKDIFNFDTYPLLSAHFNTNGRLDAWSIDSDTNATSSITPSLRTNKGIVLGESTLSDIIHQYGSAGVNVSNREVVKFYYEKADDGTYRDISIYDPIQNIEKVYMIVFFVDLETKVVYHVTASSFKNALSVF</sequence>
<evidence type="ECO:0000313" key="3">
    <source>
        <dbReference type="EMBL" id="SIR72924.1"/>
    </source>
</evidence>